<gene>
    <name evidence="2" type="primary">Acey_s0003.g1319</name>
    <name evidence="2" type="ORF">Y032_0003g1319</name>
</gene>
<protein>
    <submittedName>
        <fullName evidence="2">Uncharacterized protein</fullName>
    </submittedName>
</protein>
<evidence type="ECO:0000256" key="1">
    <source>
        <dbReference type="SAM" id="MobiDB-lite"/>
    </source>
</evidence>
<dbReference type="AlphaFoldDB" id="A0A016VYU8"/>
<feature type="region of interest" description="Disordered" evidence="1">
    <location>
        <begin position="74"/>
        <end position="98"/>
    </location>
</feature>
<keyword evidence="3" id="KW-1185">Reference proteome</keyword>
<dbReference type="Proteomes" id="UP000024635">
    <property type="component" value="Unassembled WGS sequence"/>
</dbReference>
<reference evidence="3" key="1">
    <citation type="journal article" date="2015" name="Nat. Genet.">
        <title>The genome and transcriptome of the zoonotic hookworm Ancylostoma ceylanicum identify infection-specific gene families.</title>
        <authorList>
            <person name="Schwarz E.M."/>
            <person name="Hu Y."/>
            <person name="Antoshechkin I."/>
            <person name="Miller M.M."/>
            <person name="Sternberg P.W."/>
            <person name="Aroian R.V."/>
        </authorList>
    </citation>
    <scope>NUCLEOTIDE SEQUENCE</scope>
    <source>
        <strain evidence="3">HY135</strain>
    </source>
</reference>
<feature type="compositionally biased region" description="Polar residues" evidence="1">
    <location>
        <begin position="78"/>
        <end position="87"/>
    </location>
</feature>
<name>A0A016VYU8_9BILA</name>
<accession>A0A016VYU8</accession>
<comment type="caution">
    <text evidence="2">The sequence shown here is derived from an EMBL/GenBank/DDBJ whole genome shotgun (WGS) entry which is preliminary data.</text>
</comment>
<dbReference type="EMBL" id="JARK01001339">
    <property type="protein sequence ID" value="EYC31943.1"/>
    <property type="molecule type" value="Genomic_DNA"/>
</dbReference>
<evidence type="ECO:0000313" key="3">
    <source>
        <dbReference type="Proteomes" id="UP000024635"/>
    </source>
</evidence>
<organism evidence="2 3">
    <name type="scientific">Ancylostoma ceylanicum</name>
    <dbReference type="NCBI Taxonomy" id="53326"/>
    <lineage>
        <taxon>Eukaryota</taxon>
        <taxon>Metazoa</taxon>
        <taxon>Ecdysozoa</taxon>
        <taxon>Nematoda</taxon>
        <taxon>Chromadorea</taxon>
        <taxon>Rhabditida</taxon>
        <taxon>Rhabditina</taxon>
        <taxon>Rhabditomorpha</taxon>
        <taxon>Strongyloidea</taxon>
        <taxon>Ancylostomatidae</taxon>
        <taxon>Ancylostomatinae</taxon>
        <taxon>Ancylostoma</taxon>
    </lineage>
</organism>
<evidence type="ECO:0000313" key="2">
    <source>
        <dbReference type="EMBL" id="EYC31943.1"/>
    </source>
</evidence>
<feature type="compositionally biased region" description="Acidic residues" evidence="1">
    <location>
        <begin position="89"/>
        <end position="98"/>
    </location>
</feature>
<sequence>MRAEFCKQDCETWIHEDFVQVMAAMWLCPGYKSVDLANQQLSKDITFSITVDYGAITTAPGYIHTCEHRISLLPTSPPNRANVSGAPSQDEETVRDDE</sequence>
<proteinExistence type="predicted"/>